<accession>A0A3N7FMA9</accession>
<gene>
    <name evidence="4" type="ORF">POPTR_010G101700</name>
</gene>
<dbReference type="STRING" id="3694.A0A3N7FMA9"/>
<dbReference type="InterPro" id="IPR036691">
    <property type="entry name" value="Endo/exonu/phosph_ase_sf"/>
</dbReference>
<dbReference type="Proteomes" id="UP000006729">
    <property type="component" value="Chromosome 10"/>
</dbReference>
<dbReference type="GO" id="GO:0004439">
    <property type="term" value="F:phosphatidylinositol-4,5-bisphosphate 5-phosphatase activity"/>
    <property type="evidence" value="ECO:0000318"/>
    <property type="project" value="GO_Central"/>
</dbReference>
<dbReference type="InterPro" id="IPR000300">
    <property type="entry name" value="IPPc"/>
</dbReference>
<dbReference type="GO" id="GO:0046856">
    <property type="term" value="P:phosphatidylinositol dephosphorylation"/>
    <property type="evidence" value="ECO:0000318"/>
    <property type="project" value="GO_Central"/>
</dbReference>
<keyword evidence="5" id="KW-1185">Reference proteome</keyword>
<dbReference type="InterPro" id="IPR045849">
    <property type="entry name" value="IP5P_plant"/>
</dbReference>
<dbReference type="GO" id="GO:0004445">
    <property type="term" value="F:inositol-polyphosphate 5-phosphatase activity"/>
    <property type="evidence" value="ECO:0007669"/>
    <property type="project" value="InterPro"/>
</dbReference>
<evidence type="ECO:0000313" key="4">
    <source>
        <dbReference type="EMBL" id="RQO96519.1"/>
    </source>
</evidence>
<organism evidence="4 5">
    <name type="scientific">Populus trichocarpa</name>
    <name type="common">Western balsam poplar</name>
    <name type="synonym">Populus balsamifera subsp. trichocarpa</name>
    <dbReference type="NCBI Taxonomy" id="3694"/>
    <lineage>
        <taxon>Eukaryota</taxon>
        <taxon>Viridiplantae</taxon>
        <taxon>Streptophyta</taxon>
        <taxon>Embryophyta</taxon>
        <taxon>Tracheophyta</taxon>
        <taxon>Spermatophyta</taxon>
        <taxon>Magnoliopsida</taxon>
        <taxon>eudicotyledons</taxon>
        <taxon>Gunneridae</taxon>
        <taxon>Pentapetalae</taxon>
        <taxon>rosids</taxon>
        <taxon>fabids</taxon>
        <taxon>Malpighiales</taxon>
        <taxon>Salicaceae</taxon>
        <taxon>Saliceae</taxon>
        <taxon>Populus</taxon>
    </lineage>
</organism>
<protein>
    <recommendedName>
        <fullName evidence="3">Inositol polyphosphate-related phosphatase domain-containing protein</fullName>
    </recommendedName>
</protein>
<dbReference type="AlphaFoldDB" id="A0A3N7FMA9"/>
<proteinExistence type="inferred from homology"/>
<keyword evidence="2" id="KW-0378">Hydrolase</keyword>
<sequence>MSFIMAENQEELVMWPRLVTKKILGERLRSNNNFVADFPSNAEASSLLDNSSLGSPSLSENNILNQRKHNFQNYKIFISTWNVGGIAPQDDLDIADWLDTPNNMCDIYVFGFQEIVPLRASYVLGSENSKISVKWNSLIREALNKKIQHCLEKQQYNNKLGRKQKTAEDEKAIFESSIPEGFRCVISKQMVGILISVWIRSDLRPYVRHPRASCVGCGIMGYLGNKGSVSVRFQLHETSFCFVCSHLASGGREGDEKHRKSDVAEIFSRTSFPRGPSFDLPRKILDHDRVILLGDLNYRISLPEATTRLLVDRKEWNALLENDQLRMELMSGQVFEGWREGLIKFAPTYKYCLNSNVYFGCVEGQKGGKWRAPAWCDRIIWYGEGLQQRLYTRGESNLSDHRPVKAIFTAQVQVSSTLKGLQKFFLSERFDQITTKFDQMSSSDKFRCSGRSSNCKKIH</sequence>
<dbReference type="InParanoid" id="A0A3N7FMA9"/>
<dbReference type="EMBL" id="CM009299">
    <property type="protein sequence ID" value="RQO96519.1"/>
    <property type="molecule type" value="Genomic_DNA"/>
</dbReference>
<dbReference type="SMART" id="SM00128">
    <property type="entry name" value="IPPc"/>
    <property type="match status" value="1"/>
</dbReference>
<dbReference type="PANTHER" id="PTHR45666:SF18">
    <property type="entry name" value="TYPE IV INOSITOL POLYPHOSPHATE 5-PHOSPHATASE 9"/>
    <property type="match status" value="1"/>
</dbReference>
<dbReference type="Gene3D" id="3.60.10.10">
    <property type="entry name" value="Endonuclease/exonuclease/phosphatase"/>
    <property type="match status" value="1"/>
</dbReference>
<reference evidence="4 5" key="1">
    <citation type="journal article" date="2006" name="Science">
        <title>The genome of black cottonwood, Populus trichocarpa (Torr. &amp; Gray).</title>
        <authorList>
            <person name="Tuskan G.A."/>
            <person name="Difazio S."/>
            <person name="Jansson S."/>
            <person name="Bohlmann J."/>
            <person name="Grigoriev I."/>
            <person name="Hellsten U."/>
            <person name="Putnam N."/>
            <person name="Ralph S."/>
            <person name="Rombauts S."/>
            <person name="Salamov A."/>
            <person name="Schein J."/>
            <person name="Sterck L."/>
            <person name="Aerts A."/>
            <person name="Bhalerao R.R."/>
            <person name="Bhalerao R.P."/>
            <person name="Blaudez D."/>
            <person name="Boerjan W."/>
            <person name="Brun A."/>
            <person name="Brunner A."/>
            <person name="Busov V."/>
            <person name="Campbell M."/>
            <person name="Carlson J."/>
            <person name="Chalot M."/>
            <person name="Chapman J."/>
            <person name="Chen G.L."/>
            <person name="Cooper D."/>
            <person name="Coutinho P.M."/>
            <person name="Couturier J."/>
            <person name="Covert S."/>
            <person name="Cronk Q."/>
            <person name="Cunningham R."/>
            <person name="Davis J."/>
            <person name="Degroeve S."/>
            <person name="Dejardin A."/>
            <person name="Depamphilis C."/>
            <person name="Detter J."/>
            <person name="Dirks B."/>
            <person name="Dubchak I."/>
            <person name="Duplessis S."/>
            <person name="Ehlting J."/>
            <person name="Ellis B."/>
            <person name="Gendler K."/>
            <person name="Goodstein D."/>
            <person name="Gribskov M."/>
            <person name="Grimwood J."/>
            <person name="Groover A."/>
            <person name="Gunter L."/>
            <person name="Hamberger B."/>
            <person name="Heinze B."/>
            <person name="Helariutta Y."/>
            <person name="Henrissat B."/>
            <person name="Holligan D."/>
            <person name="Holt R."/>
            <person name="Huang W."/>
            <person name="Islam-Faridi N."/>
            <person name="Jones S."/>
            <person name="Jones-Rhoades M."/>
            <person name="Jorgensen R."/>
            <person name="Joshi C."/>
            <person name="Kangasjarvi J."/>
            <person name="Karlsson J."/>
            <person name="Kelleher C."/>
            <person name="Kirkpatrick R."/>
            <person name="Kirst M."/>
            <person name="Kohler A."/>
            <person name="Kalluri U."/>
            <person name="Larimer F."/>
            <person name="Leebens-Mack J."/>
            <person name="Leple J.C."/>
            <person name="Locascio P."/>
            <person name="Lou Y."/>
            <person name="Lucas S."/>
            <person name="Martin F."/>
            <person name="Montanini B."/>
            <person name="Napoli C."/>
            <person name="Nelson D.R."/>
            <person name="Nelson C."/>
            <person name="Nieminen K."/>
            <person name="Nilsson O."/>
            <person name="Pereda V."/>
            <person name="Peter G."/>
            <person name="Philippe R."/>
            <person name="Pilate G."/>
            <person name="Poliakov A."/>
            <person name="Razumovskaya J."/>
            <person name="Richardson P."/>
            <person name="Rinaldi C."/>
            <person name="Ritland K."/>
            <person name="Rouze P."/>
            <person name="Ryaboy D."/>
            <person name="Schmutz J."/>
            <person name="Schrader J."/>
            <person name="Segerman B."/>
            <person name="Shin H."/>
            <person name="Siddiqui A."/>
            <person name="Sterky F."/>
            <person name="Terry A."/>
            <person name="Tsai C.J."/>
            <person name="Uberbacher E."/>
            <person name="Unneberg P."/>
            <person name="Vahala J."/>
            <person name="Wall K."/>
            <person name="Wessler S."/>
            <person name="Yang G."/>
            <person name="Yin T."/>
            <person name="Douglas C."/>
            <person name="Marra M."/>
            <person name="Sandberg G."/>
            <person name="Van de Peer Y."/>
            <person name="Rokhsar D."/>
        </authorList>
    </citation>
    <scope>NUCLEOTIDE SEQUENCE [LARGE SCALE GENOMIC DNA]</scope>
    <source>
        <strain evidence="5">cv. Nisqually</strain>
    </source>
</reference>
<dbReference type="FunFam" id="3.60.10.10:FF:000053">
    <property type="entry name" value="Type IV inositol polyphosphate 5-phosphatase 9"/>
    <property type="match status" value="1"/>
</dbReference>
<evidence type="ECO:0000259" key="3">
    <source>
        <dbReference type="SMART" id="SM00128"/>
    </source>
</evidence>
<dbReference type="Pfam" id="PF22669">
    <property type="entry name" value="Exo_endo_phos2"/>
    <property type="match status" value="1"/>
</dbReference>
<feature type="domain" description="Inositol polyphosphate-related phosphatase" evidence="3">
    <location>
        <begin position="72"/>
        <end position="416"/>
    </location>
</feature>
<dbReference type="PANTHER" id="PTHR45666">
    <property type="entry name" value="TYPE IV INOSITOL POLYPHOSPHATE 5-PHOSPHATASE 9"/>
    <property type="match status" value="1"/>
</dbReference>
<name>A0A3N7FMA9_POPTR</name>
<evidence type="ECO:0000256" key="1">
    <source>
        <dbReference type="ARBA" id="ARBA00010768"/>
    </source>
</evidence>
<evidence type="ECO:0000313" key="5">
    <source>
        <dbReference type="Proteomes" id="UP000006729"/>
    </source>
</evidence>
<comment type="similarity">
    <text evidence="1">Belongs to the inositol polyphosphate 5-phosphatase family.</text>
</comment>
<evidence type="ECO:0000256" key="2">
    <source>
        <dbReference type="ARBA" id="ARBA00022801"/>
    </source>
</evidence>
<dbReference type="GO" id="GO:0034485">
    <property type="term" value="F:phosphatidylinositol-3,4,5-trisphosphate 5-phosphatase activity"/>
    <property type="evidence" value="ECO:0000318"/>
    <property type="project" value="GO_Central"/>
</dbReference>
<dbReference type="FunCoup" id="A0A3N7FMA9">
    <property type="interactions" value="2847"/>
</dbReference>
<dbReference type="SUPFAM" id="SSF56219">
    <property type="entry name" value="DNase I-like"/>
    <property type="match status" value="1"/>
</dbReference>